<protein>
    <submittedName>
        <fullName evidence="1">Uncharacterized protein</fullName>
    </submittedName>
</protein>
<accession>A0A5J4XAT3</accession>
<organism evidence="1 2">
    <name type="scientific">Streblomastix strix</name>
    <dbReference type="NCBI Taxonomy" id="222440"/>
    <lineage>
        <taxon>Eukaryota</taxon>
        <taxon>Metamonada</taxon>
        <taxon>Preaxostyla</taxon>
        <taxon>Oxymonadida</taxon>
        <taxon>Streblomastigidae</taxon>
        <taxon>Streblomastix</taxon>
    </lineage>
</organism>
<dbReference type="AlphaFoldDB" id="A0A5J4XAT3"/>
<dbReference type="Proteomes" id="UP000324800">
    <property type="component" value="Unassembled WGS sequence"/>
</dbReference>
<dbReference type="OrthoDB" id="6153129at2759"/>
<evidence type="ECO:0000313" key="1">
    <source>
        <dbReference type="EMBL" id="KAA6404378.1"/>
    </source>
</evidence>
<comment type="caution">
    <text evidence="1">The sequence shown here is derived from an EMBL/GenBank/DDBJ whole genome shotgun (WGS) entry which is preliminary data.</text>
</comment>
<name>A0A5J4XAT3_9EUKA</name>
<gene>
    <name evidence="1" type="ORF">EZS28_000089</name>
</gene>
<reference evidence="1 2" key="1">
    <citation type="submission" date="2019-03" db="EMBL/GenBank/DDBJ databases">
        <title>Single cell metagenomics reveals metabolic interactions within the superorganism composed of flagellate Streblomastix strix and complex community of Bacteroidetes bacteria on its surface.</title>
        <authorList>
            <person name="Treitli S.C."/>
            <person name="Kolisko M."/>
            <person name="Husnik F."/>
            <person name="Keeling P."/>
            <person name="Hampl V."/>
        </authorList>
    </citation>
    <scope>NUCLEOTIDE SEQUENCE [LARGE SCALE GENOMIC DNA]</scope>
    <source>
        <strain evidence="1">ST1C</strain>
    </source>
</reference>
<dbReference type="EMBL" id="SNRW01000006">
    <property type="protein sequence ID" value="KAA6404378.1"/>
    <property type="molecule type" value="Genomic_DNA"/>
</dbReference>
<sequence length="209" mass="24463">MPLQESVFKLDNNKFWYLNFVYNFLYKCIDMDRVHFCNMDTDQMYLAIAGSKIECYKYGLKYVIKDQGFFDQQYKEWLPWNDCTVAEEKKLMGITIESQGENFVCIAPKCYNLYKENEQNDNIVSLVNRMKGVSEVKADITTNDHIKCLNDGCNINVTINNLQMKMEVMSTINMKKSVLTGTHNKIVVLIYGYYTPFVYGISVDHYIIE</sequence>
<evidence type="ECO:0000313" key="2">
    <source>
        <dbReference type="Proteomes" id="UP000324800"/>
    </source>
</evidence>
<proteinExistence type="predicted"/>